<sequence length="686" mass="77688">MSNNDTATTTKENSNSIISSTSSSADKTSKDTEKEKDKEKEKEKEDEDNDEDNDDDDDDEIKRGRTQSFGERIRRKFSLSSGHGNGTMSNQNNHEYTRHRNLSKINEVESLQNTDFIGGSEHLFSKFLNLGNTGNGLTPGSTVIAHEDAKNDGRDNNNNNKNDEESNIENDIPMQYINPQQLHEEAKEIVAQHVPFYMNQMNAPTDSVLDLNHPNDRNVHEGNSNDMNNQENHHENNSNNNDSTDANANTHNNHNTNDAGLFVPYNPAFMLDSYDDNYKDSLDYLQTDGGQEGFDIPQPKKVRQGVASSLLALYQQPFIPMSSEYTTTTNSSNNFNNSGVNTSGYNTPSTLNSDIDKYLDPDLLDYKLRNDDFKNRLNKSQFFNNQNNNSNNMGHKKTHSFTNLIDLKKNKLIHNKSSASSIFNSSKKMFFSNSSKDELNYHSDNDLGISNSNINSNSNSRYNLPHFGKDKSKKHKKTRDARLKIKEKMFKDKKNTTARITVHIADVLQRQVFILTLCKAFMLYGAPTHRLEEYMTVTARVLEIDGSFIYFPGCMIVSFGDSTTRTSDMKLVRCAQGLDLGKLDEAHEIYKSVVHDRVGVEEASNRINELLSRKPRYNIWCCILIYGFASAMVTPWGFGGSWIDMPISFGIGLVVGFLQFVISPKSTLYSSVFEVTAMVLYKDHWL</sequence>
<protein>
    <submittedName>
        <fullName evidence="1">Unnamed protein product</fullName>
    </submittedName>
</protein>
<reference evidence="1" key="1">
    <citation type="submission" date="2023-04" db="EMBL/GenBank/DDBJ databases">
        <title>Candida boidinii NBRC 1967.</title>
        <authorList>
            <person name="Ichikawa N."/>
            <person name="Sato H."/>
            <person name="Tonouchi N."/>
        </authorList>
    </citation>
    <scope>NUCLEOTIDE SEQUENCE</scope>
    <source>
        <strain evidence="1">NBRC 1967</strain>
    </source>
</reference>
<evidence type="ECO:0000313" key="1">
    <source>
        <dbReference type="EMBL" id="GME96651.1"/>
    </source>
</evidence>
<dbReference type="EMBL" id="BSXV01002759">
    <property type="protein sequence ID" value="GME96651.1"/>
    <property type="molecule type" value="Genomic_DNA"/>
</dbReference>
<gene>
    <name evidence="1" type="ORF">Cboi01_000434200</name>
</gene>
<proteinExistence type="predicted"/>
<keyword evidence="2" id="KW-1185">Reference proteome</keyword>
<name>A0ACB5TX67_CANBO</name>
<evidence type="ECO:0000313" key="2">
    <source>
        <dbReference type="Proteomes" id="UP001165101"/>
    </source>
</evidence>
<organism evidence="1 2">
    <name type="scientific">Candida boidinii</name>
    <name type="common">Yeast</name>
    <dbReference type="NCBI Taxonomy" id="5477"/>
    <lineage>
        <taxon>Eukaryota</taxon>
        <taxon>Fungi</taxon>
        <taxon>Dikarya</taxon>
        <taxon>Ascomycota</taxon>
        <taxon>Saccharomycotina</taxon>
        <taxon>Pichiomycetes</taxon>
        <taxon>Pichiales</taxon>
        <taxon>Pichiaceae</taxon>
        <taxon>Ogataea</taxon>
        <taxon>Ogataea/Candida clade</taxon>
    </lineage>
</organism>
<comment type="caution">
    <text evidence="1">The sequence shown here is derived from an EMBL/GenBank/DDBJ whole genome shotgun (WGS) entry which is preliminary data.</text>
</comment>
<dbReference type="Proteomes" id="UP001165101">
    <property type="component" value="Unassembled WGS sequence"/>
</dbReference>
<accession>A0ACB5TX67</accession>